<dbReference type="Proteomes" id="UP000056109">
    <property type="component" value="Chromosome I"/>
</dbReference>
<dbReference type="PATRIC" id="fig|446692.3.peg.654"/>
<reference evidence="2" key="1">
    <citation type="submission" date="2014-09" db="EMBL/GenBank/DDBJ databases">
        <authorList>
            <person name="Illeghems K.G."/>
        </authorList>
    </citation>
    <scope>NUCLEOTIDE SEQUENCE [LARGE SCALE GENOMIC DNA]</scope>
    <source>
        <strain evidence="2">108B</strain>
    </source>
</reference>
<evidence type="ECO:0000313" key="2">
    <source>
        <dbReference type="Proteomes" id="UP000056109"/>
    </source>
</evidence>
<accession>A0A0U5EVK5</accession>
<dbReference type="EMBL" id="LN606600">
    <property type="protein sequence ID" value="CEF40097.1"/>
    <property type="molecule type" value="Genomic_DNA"/>
</dbReference>
<dbReference type="KEGG" id="asz:ASN_687"/>
<sequence length="58" mass="6156">MNSNALANTSILLRSYHEQVVHGGIGAFKNYSGQINSITESVDELTNDAARTGGFEVG</sequence>
<dbReference type="AlphaFoldDB" id="A0A0U5EVK5"/>
<organism evidence="1 2">
    <name type="scientific">Acetobacter senegalensis</name>
    <dbReference type="NCBI Taxonomy" id="446692"/>
    <lineage>
        <taxon>Bacteria</taxon>
        <taxon>Pseudomonadati</taxon>
        <taxon>Pseudomonadota</taxon>
        <taxon>Alphaproteobacteria</taxon>
        <taxon>Acetobacterales</taxon>
        <taxon>Acetobacteraceae</taxon>
        <taxon>Acetobacter</taxon>
    </lineage>
</organism>
<evidence type="ECO:0000313" key="1">
    <source>
        <dbReference type="EMBL" id="CEF40097.1"/>
    </source>
</evidence>
<name>A0A0U5EVK5_9PROT</name>
<gene>
    <name evidence="1" type="ORF">ASN_687</name>
</gene>
<protein>
    <submittedName>
        <fullName evidence="1">Uncharacterized protein</fullName>
    </submittedName>
</protein>
<keyword evidence="2" id="KW-1185">Reference proteome</keyword>
<proteinExistence type="predicted"/>